<protein>
    <recommendedName>
        <fullName evidence="3">Type VII secretion system protein EssD-like domain-containing protein</fullName>
    </recommendedName>
</protein>
<dbReference type="InParanoid" id="E9HWJ2"/>
<evidence type="ECO:0000259" key="3">
    <source>
        <dbReference type="Pfam" id="PF13930"/>
    </source>
</evidence>
<dbReference type="KEGG" id="dpx:DAPPUDRAFT_118738"/>
<evidence type="ECO:0000256" key="2">
    <source>
        <dbReference type="SAM" id="MobiDB-lite"/>
    </source>
</evidence>
<name>E9HWJ2_DAPPU</name>
<feature type="region of interest" description="Disordered" evidence="2">
    <location>
        <begin position="235"/>
        <end position="268"/>
    </location>
</feature>
<feature type="domain" description="Type VII secretion system protein EssD-like" evidence="3">
    <location>
        <begin position="509"/>
        <end position="574"/>
    </location>
</feature>
<reference evidence="4 5" key="1">
    <citation type="journal article" date="2011" name="Science">
        <title>The ecoresponsive genome of Daphnia pulex.</title>
        <authorList>
            <person name="Colbourne J.K."/>
            <person name="Pfrender M.E."/>
            <person name="Gilbert D."/>
            <person name="Thomas W.K."/>
            <person name="Tucker A."/>
            <person name="Oakley T.H."/>
            <person name="Tokishita S."/>
            <person name="Aerts A."/>
            <person name="Arnold G.J."/>
            <person name="Basu M.K."/>
            <person name="Bauer D.J."/>
            <person name="Caceres C.E."/>
            <person name="Carmel L."/>
            <person name="Casola C."/>
            <person name="Choi J.H."/>
            <person name="Detter J.C."/>
            <person name="Dong Q."/>
            <person name="Dusheyko S."/>
            <person name="Eads B.D."/>
            <person name="Frohlich T."/>
            <person name="Geiler-Samerotte K.A."/>
            <person name="Gerlach D."/>
            <person name="Hatcher P."/>
            <person name="Jogdeo S."/>
            <person name="Krijgsveld J."/>
            <person name="Kriventseva E.V."/>
            <person name="Kultz D."/>
            <person name="Laforsch C."/>
            <person name="Lindquist E."/>
            <person name="Lopez J."/>
            <person name="Manak J.R."/>
            <person name="Muller J."/>
            <person name="Pangilinan J."/>
            <person name="Patwardhan R.P."/>
            <person name="Pitluck S."/>
            <person name="Pritham E.J."/>
            <person name="Rechtsteiner A."/>
            <person name="Rho M."/>
            <person name="Rogozin I.B."/>
            <person name="Sakarya O."/>
            <person name="Salamov A."/>
            <person name="Schaack S."/>
            <person name="Shapiro H."/>
            <person name="Shiga Y."/>
            <person name="Skalitzky C."/>
            <person name="Smith Z."/>
            <person name="Souvorov A."/>
            <person name="Sung W."/>
            <person name="Tang Z."/>
            <person name="Tsuchiya D."/>
            <person name="Tu H."/>
            <person name="Vos H."/>
            <person name="Wang M."/>
            <person name="Wolf Y.I."/>
            <person name="Yamagata H."/>
            <person name="Yamada T."/>
            <person name="Ye Y."/>
            <person name="Shaw J.R."/>
            <person name="Andrews J."/>
            <person name="Crease T.J."/>
            <person name="Tang H."/>
            <person name="Lucas S.M."/>
            <person name="Robertson H.M."/>
            <person name="Bork P."/>
            <person name="Koonin E.V."/>
            <person name="Zdobnov E.M."/>
            <person name="Grigoriev I.V."/>
            <person name="Lynch M."/>
            <person name="Boore J.L."/>
        </authorList>
    </citation>
    <scope>NUCLEOTIDE SEQUENCE [LARGE SCALE GENOMIC DNA]</scope>
</reference>
<evidence type="ECO:0000313" key="4">
    <source>
        <dbReference type="EMBL" id="EFX63897.1"/>
    </source>
</evidence>
<dbReference type="InterPro" id="IPR044927">
    <property type="entry name" value="Endonuclea_NS_2"/>
</dbReference>
<proteinExistence type="predicted"/>
<organism evidence="4 5">
    <name type="scientific">Daphnia pulex</name>
    <name type="common">Water flea</name>
    <dbReference type="NCBI Taxonomy" id="6669"/>
    <lineage>
        <taxon>Eukaryota</taxon>
        <taxon>Metazoa</taxon>
        <taxon>Ecdysozoa</taxon>
        <taxon>Arthropoda</taxon>
        <taxon>Crustacea</taxon>
        <taxon>Branchiopoda</taxon>
        <taxon>Diplostraca</taxon>
        <taxon>Cladocera</taxon>
        <taxon>Anomopoda</taxon>
        <taxon>Daphniidae</taxon>
        <taxon>Daphnia</taxon>
    </lineage>
</organism>
<evidence type="ECO:0000313" key="5">
    <source>
        <dbReference type="Proteomes" id="UP000000305"/>
    </source>
</evidence>
<feature type="coiled-coil region" evidence="1">
    <location>
        <begin position="110"/>
        <end position="137"/>
    </location>
</feature>
<feature type="region of interest" description="Disordered" evidence="2">
    <location>
        <begin position="702"/>
        <end position="735"/>
    </location>
</feature>
<dbReference type="AlphaFoldDB" id="E9HWJ2"/>
<feature type="compositionally biased region" description="Polar residues" evidence="2">
    <location>
        <begin position="236"/>
        <end position="256"/>
    </location>
</feature>
<dbReference type="Proteomes" id="UP000000305">
    <property type="component" value="Unassembled WGS sequence"/>
</dbReference>
<feature type="non-terminal residue" evidence="4">
    <location>
        <position position="1"/>
    </location>
</feature>
<evidence type="ECO:0000256" key="1">
    <source>
        <dbReference type="SAM" id="Coils"/>
    </source>
</evidence>
<dbReference type="Pfam" id="PF13930">
    <property type="entry name" value="Endonuclea_NS_2"/>
    <property type="match status" value="1"/>
</dbReference>
<keyword evidence="5" id="KW-1185">Reference proteome</keyword>
<keyword evidence="1" id="KW-0175">Coiled coil</keyword>
<gene>
    <name evidence="4" type="ORF">DAPPUDRAFT_118738</name>
</gene>
<sequence>WEKAIGLINADLDKASTSDLCTLWGRRVVGQVASLTSSIGGCFAESGDVWKAQGTEEFKANDAVGLISKKTSFNFVEYAKKATTVVKYLKNGAEILCLVSYAPEYVNNVNQTLDAKIRKLEDEIEIEEEKKKSTAAVQYHQIITSDSESFESEDEVESDDDDATESTMLNAAAVATERSTFNEFKEKVKGRVEGDVSKYMVDSVTRAWVQPWLQSKIEGMVEHYGKKTFQAIGSMWQGSGTSNSADQGNNKGDQQTANAENAEADAEKLKDSLGEDGCEIQKDRNGNAIVEPKTYEEVVDGIGGGKTAGLLEMQMIADALNCKLEIVDTVGDFVKNRSGSFKIDPEGKATGTIQVKYTANEDGTKHVTLIGPDGKEIDLPPAIDANGQPAPPNRCLYDAVAKAQNCSTDQLLDQVKTHATGNKMARYLYDEKVGEACPNLRVGREAAPNSKPVESFLQWEDWEDENNIHRSTLRTAVATIKKENIKGGSDSTKETLEKMKEILRQNGISEENFADYQGGHLISHSSGGSGNLEDNNIVPMVKELNQGPYKGAEMTLLNFLKKMPDGMSVHLNIIINEDIPSESANNLMPANFRLQWCSSDRQTFYKSRLFENNRKSVQNLRETPREQSDEFLHGEYFNKRLQKQQQNENYPAPSSTPIIAAMRAEPAPVERVDGMEVIQRQNQSVINLEFINFPGTTSDPSSFQGYVLPSNEAPLGETRRNQPSRAVQERRAQQQ</sequence>
<dbReference type="HOGENOM" id="CLU_377487_0_0_1"/>
<dbReference type="EMBL" id="GL732930">
    <property type="protein sequence ID" value="EFX63897.1"/>
    <property type="molecule type" value="Genomic_DNA"/>
</dbReference>
<accession>E9HWJ2</accession>